<sequence>MAGSSILLFSLVKKEKVILPTSKSNTESISVWGLCMHLCCLALDVRLSMLFVYLHVHEKVVRAFTVYGAGLDDLKMTVRPELVSRTLFPSQLCASMLMGSCFHFKRDCCKKSLAPTRIDNYLMIKCKYSLVICYVNYCFRSELKN</sequence>
<organism evidence="1 2">
    <name type="scientific">Lolium multiflorum</name>
    <name type="common">Italian ryegrass</name>
    <name type="synonym">Lolium perenne subsp. multiflorum</name>
    <dbReference type="NCBI Taxonomy" id="4521"/>
    <lineage>
        <taxon>Eukaryota</taxon>
        <taxon>Viridiplantae</taxon>
        <taxon>Streptophyta</taxon>
        <taxon>Embryophyta</taxon>
        <taxon>Tracheophyta</taxon>
        <taxon>Spermatophyta</taxon>
        <taxon>Magnoliopsida</taxon>
        <taxon>Liliopsida</taxon>
        <taxon>Poales</taxon>
        <taxon>Poaceae</taxon>
        <taxon>BOP clade</taxon>
        <taxon>Pooideae</taxon>
        <taxon>Poodae</taxon>
        <taxon>Poeae</taxon>
        <taxon>Poeae Chloroplast Group 2 (Poeae type)</taxon>
        <taxon>Loliodinae</taxon>
        <taxon>Loliinae</taxon>
        <taxon>Lolium</taxon>
    </lineage>
</organism>
<accession>A0AAD8VFX2</accession>
<dbReference type="EMBL" id="JAUUTY010000012">
    <property type="protein sequence ID" value="KAK1603588.1"/>
    <property type="molecule type" value="Genomic_DNA"/>
</dbReference>
<evidence type="ECO:0000313" key="2">
    <source>
        <dbReference type="Proteomes" id="UP001231189"/>
    </source>
</evidence>
<comment type="caution">
    <text evidence="1">The sequence shown here is derived from an EMBL/GenBank/DDBJ whole genome shotgun (WGS) entry which is preliminary data.</text>
</comment>
<gene>
    <name evidence="1" type="ORF">QYE76_018502</name>
</gene>
<dbReference type="Proteomes" id="UP001231189">
    <property type="component" value="Unassembled WGS sequence"/>
</dbReference>
<protein>
    <submittedName>
        <fullName evidence="1">Uncharacterized protein</fullName>
    </submittedName>
</protein>
<dbReference type="AlphaFoldDB" id="A0AAD8VFX2"/>
<proteinExistence type="predicted"/>
<reference evidence="1" key="1">
    <citation type="submission" date="2023-07" db="EMBL/GenBank/DDBJ databases">
        <title>A chromosome-level genome assembly of Lolium multiflorum.</title>
        <authorList>
            <person name="Chen Y."/>
            <person name="Copetti D."/>
            <person name="Kolliker R."/>
            <person name="Studer B."/>
        </authorList>
    </citation>
    <scope>NUCLEOTIDE SEQUENCE</scope>
    <source>
        <strain evidence="1">02402/16</strain>
        <tissue evidence="1">Leaf</tissue>
    </source>
</reference>
<evidence type="ECO:0000313" key="1">
    <source>
        <dbReference type="EMBL" id="KAK1603588.1"/>
    </source>
</evidence>
<keyword evidence="2" id="KW-1185">Reference proteome</keyword>
<name>A0AAD8VFX2_LOLMU</name>